<accession>J9G109</accession>
<dbReference type="EMBL" id="AMCI01003169">
    <property type="protein sequence ID" value="EJX00927.1"/>
    <property type="molecule type" value="Genomic_DNA"/>
</dbReference>
<reference evidence="1" key="1">
    <citation type="journal article" date="2012" name="PLoS ONE">
        <title>Gene sets for utilization of primary and secondary nutrition supplies in the distal gut of endangered iberian lynx.</title>
        <authorList>
            <person name="Alcaide M."/>
            <person name="Messina E."/>
            <person name="Richter M."/>
            <person name="Bargiela R."/>
            <person name="Peplies J."/>
            <person name="Huws S.A."/>
            <person name="Newbold C.J."/>
            <person name="Golyshin P.N."/>
            <person name="Simon M.A."/>
            <person name="Lopez G."/>
            <person name="Yakimov M.M."/>
            <person name="Ferrer M."/>
        </authorList>
    </citation>
    <scope>NUCLEOTIDE SEQUENCE</scope>
</reference>
<dbReference type="AlphaFoldDB" id="J9G109"/>
<comment type="caution">
    <text evidence="1">The sequence shown here is derived from an EMBL/GenBank/DDBJ whole genome shotgun (WGS) entry which is preliminary data.</text>
</comment>
<protein>
    <submittedName>
        <fullName evidence="1">Uncharacterized protein</fullName>
    </submittedName>
</protein>
<organism evidence="1">
    <name type="scientific">gut metagenome</name>
    <dbReference type="NCBI Taxonomy" id="749906"/>
    <lineage>
        <taxon>unclassified sequences</taxon>
        <taxon>metagenomes</taxon>
        <taxon>organismal metagenomes</taxon>
    </lineage>
</organism>
<proteinExistence type="predicted"/>
<sequence>MNFNTFSTHTHRISNCHLNCTTISNFAFNLTSDVICNNYSI</sequence>
<gene>
    <name evidence="1" type="ORF">EVA_10966</name>
</gene>
<name>J9G109_9ZZZZ</name>
<evidence type="ECO:0000313" key="1">
    <source>
        <dbReference type="EMBL" id="EJX00927.1"/>
    </source>
</evidence>